<feature type="transmembrane region" description="Helical" evidence="1">
    <location>
        <begin position="39"/>
        <end position="60"/>
    </location>
</feature>
<dbReference type="RefSeq" id="WP_382384235.1">
    <property type="nucleotide sequence ID" value="NZ_JBHMEZ010000014.1"/>
</dbReference>
<evidence type="ECO:0000256" key="1">
    <source>
        <dbReference type="SAM" id="Phobius"/>
    </source>
</evidence>
<dbReference type="Proteomes" id="UP001589605">
    <property type="component" value="Unassembled WGS sequence"/>
</dbReference>
<reference evidence="2 3" key="1">
    <citation type="submission" date="2024-09" db="EMBL/GenBank/DDBJ databases">
        <authorList>
            <person name="Sun Q."/>
            <person name="Mori K."/>
        </authorList>
    </citation>
    <scope>NUCLEOTIDE SEQUENCE [LARGE SCALE GENOMIC DNA]</scope>
    <source>
        <strain evidence="2 3">CECT 8286</strain>
    </source>
</reference>
<dbReference type="InterPro" id="IPR025489">
    <property type="entry name" value="DUF4381"/>
</dbReference>
<dbReference type="Pfam" id="PF14316">
    <property type="entry name" value="DUF4381"/>
    <property type="match status" value="1"/>
</dbReference>
<evidence type="ECO:0000313" key="3">
    <source>
        <dbReference type="Proteomes" id="UP001589605"/>
    </source>
</evidence>
<sequence>MLFLKGHTLFWFQNPTQAKALDLGDVIEPSPVPFTFETLGWKIVFFLIAVLIALVGYKIYQNYKKKQYLRDAVAEIQKLKQQTELSSVELINSILFVLKDTAMQSFGRKEVAGLYGSDWVNFLDSKVNTSNFKTDEPVILDAVYKHELQQTSAFNKEQFTNKSIHWIQHHAR</sequence>
<dbReference type="EMBL" id="JBHMEZ010000014">
    <property type="protein sequence ID" value="MFB9054595.1"/>
    <property type="molecule type" value="Genomic_DNA"/>
</dbReference>
<keyword evidence="1" id="KW-1133">Transmembrane helix</keyword>
<keyword evidence="3" id="KW-1185">Reference proteome</keyword>
<protein>
    <submittedName>
        <fullName evidence="2">DUF4381 domain-containing protein</fullName>
    </submittedName>
</protein>
<organism evidence="2 3">
    <name type="scientific">Formosa undariae</name>
    <dbReference type="NCBI Taxonomy" id="1325436"/>
    <lineage>
        <taxon>Bacteria</taxon>
        <taxon>Pseudomonadati</taxon>
        <taxon>Bacteroidota</taxon>
        <taxon>Flavobacteriia</taxon>
        <taxon>Flavobacteriales</taxon>
        <taxon>Flavobacteriaceae</taxon>
        <taxon>Formosa</taxon>
    </lineage>
</organism>
<comment type="caution">
    <text evidence="2">The sequence shown here is derived from an EMBL/GenBank/DDBJ whole genome shotgun (WGS) entry which is preliminary data.</text>
</comment>
<name>A0ABV5F580_9FLAO</name>
<evidence type="ECO:0000313" key="2">
    <source>
        <dbReference type="EMBL" id="MFB9054595.1"/>
    </source>
</evidence>
<keyword evidence="1" id="KW-0472">Membrane</keyword>
<proteinExistence type="predicted"/>
<keyword evidence="1" id="KW-0812">Transmembrane</keyword>
<accession>A0ABV5F580</accession>
<gene>
    <name evidence="2" type="ORF">ACFFVB_16005</name>
</gene>